<dbReference type="EMBL" id="PKSG01000864">
    <property type="protein sequence ID" value="POR32402.1"/>
    <property type="molecule type" value="Genomic_DNA"/>
</dbReference>
<dbReference type="GO" id="GO:0005384">
    <property type="term" value="F:manganese ion transmembrane transporter activity"/>
    <property type="evidence" value="ECO:0007669"/>
    <property type="project" value="InterPro"/>
</dbReference>
<dbReference type="STRING" id="94208.A0A2S4KQD5"/>
<proteinExistence type="inferred from homology"/>
<protein>
    <submittedName>
        <fullName evidence="7">Vacuolar iron transporter 1.1</fullName>
    </submittedName>
</protein>
<dbReference type="Proteomes" id="UP000237481">
    <property type="component" value="Unassembled WGS sequence"/>
</dbReference>
<accession>A0A2S4KQD5</accession>
<dbReference type="AlphaFoldDB" id="A0A2S4KQD5"/>
<evidence type="ECO:0000256" key="4">
    <source>
        <dbReference type="ARBA" id="ARBA00022989"/>
    </source>
</evidence>
<dbReference type="GO" id="GO:0012505">
    <property type="term" value="C:endomembrane system"/>
    <property type="evidence" value="ECO:0007669"/>
    <property type="project" value="UniProtKB-SubCell"/>
</dbReference>
<feature type="transmembrane region" description="Helical" evidence="6">
    <location>
        <begin position="56"/>
        <end position="81"/>
    </location>
</feature>
<dbReference type="GO" id="GO:0030026">
    <property type="term" value="P:intracellular manganese ion homeostasis"/>
    <property type="evidence" value="ECO:0007669"/>
    <property type="project" value="InterPro"/>
</dbReference>
<evidence type="ECO:0000256" key="1">
    <source>
        <dbReference type="ARBA" id="ARBA00004127"/>
    </source>
</evidence>
<sequence length="147" mass="15703">AAPAAPAELFALLAKYRVSRAAARPLVEELCADPERCLRFRMDFALRVDEPPGHRACVSGATMGLSYFVGGLIPMLPYFVLPRVRDALLLSVAVTVVILLAFGYAKNYVAVRNHRAGVWGALQTLVIGVLAAGTSYVIVKALDTGSS</sequence>
<keyword evidence="4 6" id="KW-1133">Transmembrane helix</keyword>
<evidence type="ECO:0000256" key="6">
    <source>
        <dbReference type="SAM" id="Phobius"/>
    </source>
</evidence>
<feature type="transmembrane region" description="Helical" evidence="6">
    <location>
        <begin position="87"/>
        <end position="105"/>
    </location>
</feature>
<name>A0A2S4KQD5_9HYPO</name>
<dbReference type="OrthoDB" id="73465at2759"/>
<reference evidence="7 8" key="1">
    <citation type="submission" date="2018-01" db="EMBL/GenBank/DDBJ databases">
        <title>Harnessing the power of phylogenomics to disentangle the directionality and signatures of interkingdom host jumping in the parasitic fungal genus Tolypocladium.</title>
        <authorList>
            <person name="Quandt C.A."/>
            <person name="Patterson W."/>
            <person name="Spatafora J.W."/>
        </authorList>
    </citation>
    <scope>NUCLEOTIDE SEQUENCE [LARGE SCALE GENOMIC DNA]</scope>
    <source>
        <strain evidence="7 8">NRBC 100945</strain>
    </source>
</reference>
<evidence type="ECO:0000256" key="3">
    <source>
        <dbReference type="ARBA" id="ARBA00022692"/>
    </source>
</evidence>
<keyword evidence="5 6" id="KW-0472">Membrane</keyword>
<comment type="similarity">
    <text evidence="2">Belongs to the CCC1 family.</text>
</comment>
<keyword evidence="8" id="KW-1185">Reference proteome</keyword>
<dbReference type="InterPro" id="IPR008217">
    <property type="entry name" value="Ccc1_fam"/>
</dbReference>
<evidence type="ECO:0000256" key="5">
    <source>
        <dbReference type="ARBA" id="ARBA00023136"/>
    </source>
</evidence>
<dbReference type="PANTHER" id="PTHR31851">
    <property type="entry name" value="FE(2+)/MN(2+) TRANSPORTER PCL1"/>
    <property type="match status" value="1"/>
</dbReference>
<feature type="transmembrane region" description="Helical" evidence="6">
    <location>
        <begin position="117"/>
        <end position="139"/>
    </location>
</feature>
<gene>
    <name evidence="7" type="ORF">TPAR_07399</name>
</gene>
<dbReference type="Pfam" id="PF01988">
    <property type="entry name" value="VIT1"/>
    <property type="match status" value="1"/>
</dbReference>
<keyword evidence="3 6" id="KW-0812">Transmembrane</keyword>
<organism evidence="7 8">
    <name type="scientific">Tolypocladium paradoxum</name>
    <dbReference type="NCBI Taxonomy" id="94208"/>
    <lineage>
        <taxon>Eukaryota</taxon>
        <taxon>Fungi</taxon>
        <taxon>Dikarya</taxon>
        <taxon>Ascomycota</taxon>
        <taxon>Pezizomycotina</taxon>
        <taxon>Sordariomycetes</taxon>
        <taxon>Hypocreomycetidae</taxon>
        <taxon>Hypocreales</taxon>
        <taxon>Ophiocordycipitaceae</taxon>
        <taxon>Tolypocladium</taxon>
    </lineage>
</organism>
<comment type="caution">
    <text evidence="7">The sequence shown here is derived from an EMBL/GenBank/DDBJ whole genome shotgun (WGS) entry which is preliminary data.</text>
</comment>
<evidence type="ECO:0000256" key="2">
    <source>
        <dbReference type="ARBA" id="ARBA00007049"/>
    </source>
</evidence>
<comment type="subcellular location">
    <subcellularLocation>
        <location evidence="1">Endomembrane system</location>
        <topology evidence="1">Multi-pass membrane protein</topology>
    </subcellularLocation>
</comment>
<evidence type="ECO:0000313" key="7">
    <source>
        <dbReference type="EMBL" id="POR32402.1"/>
    </source>
</evidence>
<feature type="non-terminal residue" evidence="7">
    <location>
        <position position="1"/>
    </location>
</feature>
<evidence type="ECO:0000313" key="8">
    <source>
        <dbReference type="Proteomes" id="UP000237481"/>
    </source>
</evidence>